<keyword evidence="1" id="KW-1133">Transmembrane helix</keyword>
<organism evidence="2 3">
    <name type="scientific">Pontibacillus chungwhensis</name>
    <dbReference type="NCBI Taxonomy" id="265426"/>
    <lineage>
        <taxon>Bacteria</taxon>
        <taxon>Bacillati</taxon>
        <taxon>Bacillota</taxon>
        <taxon>Bacilli</taxon>
        <taxon>Bacillales</taxon>
        <taxon>Bacillaceae</taxon>
        <taxon>Pontibacillus</taxon>
    </lineage>
</organism>
<accession>A0ABY8UVN9</accession>
<evidence type="ECO:0000313" key="3">
    <source>
        <dbReference type="Proteomes" id="UP001236652"/>
    </source>
</evidence>
<dbReference type="EMBL" id="CP126446">
    <property type="protein sequence ID" value="WIF96569.1"/>
    <property type="molecule type" value="Genomic_DNA"/>
</dbReference>
<gene>
    <name evidence="2" type="ORF">QNI29_12490</name>
</gene>
<feature type="transmembrane region" description="Helical" evidence="1">
    <location>
        <begin position="5"/>
        <end position="22"/>
    </location>
</feature>
<evidence type="ECO:0000313" key="2">
    <source>
        <dbReference type="EMBL" id="WIF96569.1"/>
    </source>
</evidence>
<sequence length="58" mass="6622">MLKKWIVIYVLLTNGVFFLSIWSNLSNWIASILLVVLTISFIILVEIASKKGKLNDIE</sequence>
<keyword evidence="3" id="KW-1185">Reference proteome</keyword>
<dbReference type="Proteomes" id="UP001236652">
    <property type="component" value="Chromosome"/>
</dbReference>
<dbReference type="RefSeq" id="WP_231416840.1">
    <property type="nucleotide sequence ID" value="NZ_CP126446.1"/>
</dbReference>
<keyword evidence="1" id="KW-0812">Transmembrane</keyword>
<evidence type="ECO:0000256" key="1">
    <source>
        <dbReference type="SAM" id="Phobius"/>
    </source>
</evidence>
<reference evidence="2 3" key="1">
    <citation type="submission" date="2023-05" db="EMBL/GenBank/DDBJ databases">
        <title>Comparative genomics reveals the evidence of polycyclic aromatic hydrocarbons degradation in moderately halophilic genus Pontibacillus.</title>
        <authorList>
            <person name="Yang H."/>
            <person name="Qian Z."/>
        </authorList>
    </citation>
    <scope>NUCLEOTIDE SEQUENCE [LARGE SCALE GENOMIC DNA]</scope>
    <source>
        <strain evidence="3">HN14</strain>
    </source>
</reference>
<feature type="transmembrane region" description="Helical" evidence="1">
    <location>
        <begin position="28"/>
        <end position="48"/>
    </location>
</feature>
<proteinExistence type="predicted"/>
<keyword evidence="1" id="KW-0472">Membrane</keyword>
<name>A0ABY8UVN9_9BACI</name>
<protein>
    <submittedName>
        <fullName evidence="2">Uncharacterized protein</fullName>
    </submittedName>
</protein>